<keyword evidence="3" id="KW-1185">Reference proteome</keyword>
<dbReference type="Proteomes" id="UP000831787">
    <property type="component" value="Chromosome"/>
</dbReference>
<organism evidence="2 3">
    <name type="scientific">Halobacillus salinarum</name>
    <dbReference type="NCBI Taxonomy" id="2932257"/>
    <lineage>
        <taxon>Bacteria</taxon>
        <taxon>Bacillati</taxon>
        <taxon>Bacillota</taxon>
        <taxon>Bacilli</taxon>
        <taxon>Bacillales</taxon>
        <taxon>Bacillaceae</taxon>
        <taxon>Halobacillus</taxon>
    </lineage>
</organism>
<accession>A0ABY4EIF8</accession>
<dbReference type="RefSeq" id="WP_244708768.1">
    <property type="nucleotide sequence ID" value="NZ_CP095073.1"/>
</dbReference>
<evidence type="ECO:0000313" key="2">
    <source>
        <dbReference type="EMBL" id="UOQ43409.1"/>
    </source>
</evidence>
<gene>
    <name evidence="2" type="ORF">MUN89_15990</name>
</gene>
<evidence type="ECO:0000313" key="3">
    <source>
        <dbReference type="Proteomes" id="UP000831787"/>
    </source>
</evidence>
<proteinExistence type="predicted"/>
<name>A0ABY4EIF8_9BACI</name>
<feature type="region of interest" description="Disordered" evidence="1">
    <location>
        <begin position="69"/>
        <end position="98"/>
    </location>
</feature>
<sequence>MGYILPITHFQYNDYQQRNVRKERSPFELNQVFKATLDSKLTDQYKKREEDRKQFQELSPALYTPHHVHMASQKQQPEQKEQVFSRLTGKGRNFSESI</sequence>
<reference evidence="2 3" key="1">
    <citation type="submission" date="2022-04" db="EMBL/GenBank/DDBJ databases">
        <title>Halobacillus sp. isolated from saltern.</title>
        <authorList>
            <person name="Won M."/>
            <person name="Lee C.-M."/>
            <person name="Woen H.-Y."/>
            <person name="Kwon S.-W."/>
        </authorList>
    </citation>
    <scope>NUCLEOTIDE SEQUENCE [LARGE SCALE GENOMIC DNA]</scope>
    <source>
        <strain evidence="2 3">SSBR10-3</strain>
    </source>
</reference>
<protein>
    <submittedName>
        <fullName evidence="2">Uncharacterized protein</fullName>
    </submittedName>
</protein>
<evidence type="ECO:0000256" key="1">
    <source>
        <dbReference type="SAM" id="MobiDB-lite"/>
    </source>
</evidence>
<dbReference type="EMBL" id="CP095073">
    <property type="protein sequence ID" value="UOQ43409.1"/>
    <property type="molecule type" value="Genomic_DNA"/>
</dbReference>